<feature type="region of interest" description="Disordered" evidence="8">
    <location>
        <begin position="633"/>
        <end position="699"/>
    </location>
</feature>
<evidence type="ECO:0000256" key="1">
    <source>
        <dbReference type="ARBA" id="ARBA00004496"/>
    </source>
</evidence>
<gene>
    <name evidence="13" type="ORF">ONB1V03_LOCUS5252</name>
</gene>
<feature type="domain" description="DH" evidence="10">
    <location>
        <begin position="837"/>
        <end position="1025"/>
    </location>
</feature>
<dbReference type="PANTHER" id="PTHR45872">
    <property type="entry name" value="RHO GUANINE NUCLEOTIDE EXCHANGE FACTOR 2, ISOFORM D"/>
    <property type="match status" value="1"/>
</dbReference>
<feature type="region of interest" description="Disordered" evidence="8">
    <location>
        <begin position="589"/>
        <end position="620"/>
    </location>
</feature>
<dbReference type="Proteomes" id="UP000728032">
    <property type="component" value="Unassembled WGS sequence"/>
</dbReference>
<dbReference type="SMART" id="SM00228">
    <property type="entry name" value="PDZ"/>
    <property type="match status" value="1"/>
</dbReference>
<feature type="region of interest" description="Disordered" evidence="8">
    <location>
        <begin position="739"/>
        <end position="838"/>
    </location>
</feature>
<evidence type="ECO:0000256" key="8">
    <source>
        <dbReference type="SAM" id="MobiDB-lite"/>
    </source>
</evidence>
<organism evidence="13">
    <name type="scientific">Oppiella nova</name>
    <dbReference type="NCBI Taxonomy" id="334625"/>
    <lineage>
        <taxon>Eukaryota</taxon>
        <taxon>Metazoa</taxon>
        <taxon>Ecdysozoa</taxon>
        <taxon>Arthropoda</taxon>
        <taxon>Chelicerata</taxon>
        <taxon>Arachnida</taxon>
        <taxon>Acari</taxon>
        <taxon>Acariformes</taxon>
        <taxon>Sarcoptiformes</taxon>
        <taxon>Oribatida</taxon>
        <taxon>Brachypylina</taxon>
        <taxon>Oppioidea</taxon>
        <taxon>Oppiidae</taxon>
        <taxon>Oppiella</taxon>
    </lineage>
</organism>
<dbReference type="SUPFAM" id="SSF50156">
    <property type="entry name" value="PDZ domain-like"/>
    <property type="match status" value="1"/>
</dbReference>
<feature type="compositionally biased region" description="Polar residues" evidence="8">
    <location>
        <begin position="1244"/>
        <end position="1254"/>
    </location>
</feature>
<feature type="compositionally biased region" description="Low complexity" evidence="8">
    <location>
        <begin position="267"/>
        <end position="283"/>
    </location>
</feature>
<dbReference type="PROSITE" id="PS50081">
    <property type="entry name" value="ZF_DAG_PE_2"/>
    <property type="match status" value="1"/>
</dbReference>
<dbReference type="Gene3D" id="2.30.29.30">
    <property type="entry name" value="Pleckstrin-homology domain (PH domain)/Phosphotyrosine-binding domain (PTB)"/>
    <property type="match status" value="1"/>
</dbReference>
<evidence type="ECO:0000259" key="11">
    <source>
        <dbReference type="PROSITE" id="PS50081"/>
    </source>
</evidence>
<dbReference type="Pfam" id="PF00621">
    <property type="entry name" value="RhoGEF"/>
    <property type="match status" value="1"/>
</dbReference>
<feature type="compositionally biased region" description="Polar residues" evidence="8">
    <location>
        <begin position="666"/>
        <end position="680"/>
    </location>
</feature>
<keyword evidence="5" id="KW-0479">Metal-binding</keyword>
<evidence type="ECO:0000256" key="3">
    <source>
        <dbReference type="ARBA" id="ARBA00022553"/>
    </source>
</evidence>
<keyword evidence="14" id="KW-1185">Reference proteome</keyword>
<keyword evidence="4" id="KW-0344">Guanine-nucleotide releasing factor</keyword>
<dbReference type="SMART" id="SM00109">
    <property type="entry name" value="C1"/>
    <property type="match status" value="1"/>
</dbReference>
<keyword evidence="3" id="KW-0597">Phosphoprotein</keyword>
<dbReference type="GO" id="GO:0046872">
    <property type="term" value="F:metal ion binding"/>
    <property type="evidence" value="ECO:0007669"/>
    <property type="project" value="UniProtKB-KW"/>
</dbReference>
<reference evidence="13" key="1">
    <citation type="submission" date="2020-11" db="EMBL/GenBank/DDBJ databases">
        <authorList>
            <person name="Tran Van P."/>
        </authorList>
    </citation>
    <scope>NUCLEOTIDE SEQUENCE</scope>
</reference>
<dbReference type="EMBL" id="OC916878">
    <property type="protein sequence ID" value="CAD7645521.1"/>
    <property type="molecule type" value="Genomic_DNA"/>
</dbReference>
<accession>A0A7R9QH42</accession>
<evidence type="ECO:0000256" key="4">
    <source>
        <dbReference type="ARBA" id="ARBA00022658"/>
    </source>
</evidence>
<dbReference type="GO" id="GO:0007186">
    <property type="term" value="P:G protein-coupled receptor signaling pathway"/>
    <property type="evidence" value="ECO:0007669"/>
    <property type="project" value="TreeGrafter"/>
</dbReference>
<feature type="compositionally biased region" description="Polar residues" evidence="8">
    <location>
        <begin position="589"/>
        <end position="607"/>
    </location>
</feature>
<comment type="subcellular location">
    <subcellularLocation>
        <location evidence="1">Cytoplasm</location>
    </subcellularLocation>
</comment>
<dbReference type="SUPFAM" id="SSF48065">
    <property type="entry name" value="DBL homology domain (DH-domain)"/>
    <property type="match status" value="1"/>
</dbReference>
<feature type="compositionally biased region" description="Polar residues" evidence="8">
    <location>
        <begin position="799"/>
        <end position="819"/>
    </location>
</feature>
<dbReference type="SMART" id="SM00325">
    <property type="entry name" value="RhoGEF"/>
    <property type="match status" value="1"/>
</dbReference>
<keyword evidence="2" id="KW-0963">Cytoplasm</keyword>
<dbReference type="Pfam" id="PF17838">
    <property type="entry name" value="PH_16"/>
    <property type="match status" value="1"/>
</dbReference>
<feature type="compositionally biased region" description="Basic and acidic residues" evidence="8">
    <location>
        <begin position="1193"/>
        <end position="1210"/>
    </location>
</feature>
<dbReference type="InterPro" id="IPR036034">
    <property type="entry name" value="PDZ_sf"/>
</dbReference>
<evidence type="ECO:0000313" key="13">
    <source>
        <dbReference type="EMBL" id="CAD7645521.1"/>
    </source>
</evidence>
<name>A0A7R9QH42_9ACAR</name>
<dbReference type="InterPro" id="IPR002219">
    <property type="entry name" value="PKC_DAG/PE"/>
</dbReference>
<dbReference type="GO" id="GO:0001664">
    <property type="term" value="F:G protein-coupled receptor binding"/>
    <property type="evidence" value="ECO:0007669"/>
    <property type="project" value="TreeGrafter"/>
</dbReference>
<dbReference type="PROSITE" id="PS50003">
    <property type="entry name" value="PH_DOMAIN"/>
    <property type="match status" value="1"/>
</dbReference>
<protein>
    <submittedName>
        <fullName evidence="13">Uncharacterized protein</fullName>
    </submittedName>
</protein>
<evidence type="ECO:0000259" key="12">
    <source>
        <dbReference type="PROSITE" id="PS50106"/>
    </source>
</evidence>
<keyword evidence="7" id="KW-0175">Coiled coil</keyword>
<dbReference type="GO" id="GO:0005737">
    <property type="term" value="C:cytoplasm"/>
    <property type="evidence" value="ECO:0007669"/>
    <property type="project" value="UniProtKB-SubCell"/>
</dbReference>
<evidence type="ECO:0000256" key="7">
    <source>
        <dbReference type="ARBA" id="ARBA00023054"/>
    </source>
</evidence>
<dbReference type="Pfam" id="PF00595">
    <property type="entry name" value="PDZ"/>
    <property type="match status" value="1"/>
</dbReference>
<feature type="compositionally biased region" description="Polar residues" evidence="8">
    <location>
        <begin position="1213"/>
        <end position="1223"/>
    </location>
</feature>
<dbReference type="GO" id="GO:0005085">
    <property type="term" value="F:guanyl-nucleotide exchange factor activity"/>
    <property type="evidence" value="ECO:0007669"/>
    <property type="project" value="UniProtKB-KW"/>
</dbReference>
<dbReference type="EMBL" id="CAJPVJ010002053">
    <property type="protein sequence ID" value="CAG2165714.1"/>
    <property type="molecule type" value="Genomic_DNA"/>
</dbReference>
<feature type="compositionally biased region" description="Low complexity" evidence="8">
    <location>
        <begin position="1224"/>
        <end position="1233"/>
    </location>
</feature>
<dbReference type="PROSITE" id="PS50010">
    <property type="entry name" value="DH_2"/>
    <property type="match status" value="1"/>
</dbReference>
<sequence length="1420" mass="158520">MITMRDVNTSYINNTPNTITNHGLNPEDPLVSSLSLPTSQYVKRCVIIQKDENGYGLRVSGESPVYVDSVREGGAAWRAGVRPGDEIIKVSGTLVTRLHHGEVVRMIQNCGSYVGLTLLGMKTPPAQNMAAKAIQITAPQPPSESTQQAYDETKVEIIKEAIRRQKEYLEKATAKLQRDPKDTKSQLEIDKTKTSIIKLEKEIEKMTFDASRQRHTSMSAENLTTGASNDPTLAAANSNAKKSHSFGQYDTRAPIMNMESDDENDDYTNNNNNNGSNNRRNSSLVANSKTHYPDVNDIPKSVEQLHGHSLQMTRFLLTQDLKPHALLFHTMAGHVFPLVAQSSHASRKSVQRLAWQIACTWLMNDSPLTFADFPADSLDKFATTLESSHTSLDTLFEPFFELTRDILTEQLESWRQAVTIGLAPPTMATAKEELHATIDLVLNESTAIRDLEQAVDAFIARANVNNASTLAVVTGLLTIGHFVFACPSKHLLLSQTNSKTSQPVNPVLKLSIDHHSMSKKQHKRAISLQNRNQIPGYVEAGHHFNATHELTKPIYCSGCLCPIWGTFGLTCAHCQMSVHNWCMKSAASNNPCPGPQSDNQSNETTPSLRPGKKSRRWNSDRYTILDMIKKTVAPNHPEYNTPPLISSSTSSSDDEDDDVTTGVTSQTLSATGDTQASHKSTTPTPPHTISRSESFKQRPNAQHAIAINNMPFHYLCLSNMPFHYFHYPLTTHLLSRKTQPSYRKRSDPALTTSHTTLANNTLTHDLNSTPEISGSPTSTSPGNWQISSSEDEDDPSQADAHQQHTGATGTPTGSVTPQHTIDEDTPPPLPPRPPSEKRRQIRNEIIESEERHVEVLKFIHHVFYKPLQKDGLLTAEQLSAVFSNTKKLMKIHNKIYKTLKAINKSFEQSVCDIFCGPLGSQLEDEASVFCTRHKLNGLDTWRARKKDSRLKNFLDPELRMKGIPDCPLARLSLEDHLASVFQRPLRYQLLLDRLLQATPSDSIEYQLIARALARSREIGSKVNEETRRAESRQRLSDIKRKTDIAQNLTLDFTDQNLVHEGPLTWRITKQKWVDVWLILTDKILVILTRDSSDKFTLKYHTNPSQKTNSMNNKTQYSPIVLLHDLFTRDVATDPTAFFLISTDQDVFYEFAAATPKDKKQWQESIHSTTFSANKTTQHVIKLKDLTSQPSADEEVKPKDDELVTADRPELADESNTSALSDDQNNNNSSNTTPEEPPKEDATEPQATQPPNQSKVEGIIRYVREDECKPVLIPPTRVTISTEPNVSEALAVHSPEHRIKEIDESVRHLLNEKRNILAKMRGIKDQYEWTVVSDLGEHDDVSSAAREVTFFDTAMSLVSSLGTGGLTTDSYAPLVSLRDQIDVLLQRIALSQIESARAVPDSDSAAYLGANESTDETAVYF</sequence>
<evidence type="ECO:0000313" key="14">
    <source>
        <dbReference type="Proteomes" id="UP000728032"/>
    </source>
</evidence>
<dbReference type="InterPro" id="IPR001478">
    <property type="entry name" value="PDZ"/>
</dbReference>
<feature type="compositionally biased region" description="Polar residues" evidence="8">
    <location>
        <begin position="687"/>
        <end position="699"/>
    </location>
</feature>
<dbReference type="InterPro" id="IPR001849">
    <property type="entry name" value="PH_domain"/>
</dbReference>
<dbReference type="SUPFAM" id="SSF50729">
    <property type="entry name" value="PH domain-like"/>
    <property type="match status" value="1"/>
</dbReference>
<dbReference type="InterPro" id="IPR000219">
    <property type="entry name" value="DH_dom"/>
</dbReference>
<dbReference type="OrthoDB" id="2272012at2759"/>
<feature type="domain" description="PH" evidence="9">
    <location>
        <begin position="1056"/>
        <end position="1170"/>
    </location>
</feature>
<feature type="compositionally biased region" description="Polar residues" evidence="8">
    <location>
        <begin position="749"/>
        <end position="788"/>
    </location>
</feature>
<evidence type="ECO:0000256" key="2">
    <source>
        <dbReference type="ARBA" id="ARBA00022490"/>
    </source>
</evidence>
<dbReference type="SMART" id="SM00233">
    <property type="entry name" value="PH"/>
    <property type="match status" value="1"/>
</dbReference>
<feature type="domain" description="PDZ" evidence="12">
    <location>
        <begin position="45"/>
        <end position="122"/>
    </location>
</feature>
<evidence type="ECO:0000259" key="9">
    <source>
        <dbReference type="PROSITE" id="PS50003"/>
    </source>
</evidence>
<evidence type="ECO:0000259" key="10">
    <source>
        <dbReference type="PROSITE" id="PS50010"/>
    </source>
</evidence>
<dbReference type="InterPro" id="IPR035899">
    <property type="entry name" value="DBL_dom_sf"/>
</dbReference>
<proteinExistence type="predicted"/>
<keyword evidence="6" id="KW-0862">Zinc</keyword>
<dbReference type="Gene3D" id="1.20.900.10">
    <property type="entry name" value="Dbl homology (DH) domain"/>
    <property type="match status" value="1"/>
</dbReference>
<feature type="compositionally biased region" description="Polar residues" evidence="8">
    <location>
        <begin position="216"/>
        <end position="231"/>
    </location>
</feature>
<dbReference type="PANTHER" id="PTHR45872:SF2">
    <property type="entry name" value="RHO GUANINE NUCLEOTIDE EXCHANGE FACTOR 2, ISOFORM D"/>
    <property type="match status" value="1"/>
</dbReference>
<dbReference type="CDD" id="cd00160">
    <property type="entry name" value="RhoGEF"/>
    <property type="match status" value="1"/>
</dbReference>
<dbReference type="InterPro" id="IPR041020">
    <property type="entry name" value="PH_16"/>
</dbReference>
<feature type="domain" description="Phorbol-ester/DAG-type" evidence="11">
    <location>
        <begin position="541"/>
        <end position="592"/>
    </location>
</feature>
<dbReference type="InterPro" id="IPR046349">
    <property type="entry name" value="C1-like_sf"/>
</dbReference>
<evidence type="ECO:0000256" key="5">
    <source>
        <dbReference type="ARBA" id="ARBA00022723"/>
    </source>
</evidence>
<dbReference type="PROSITE" id="PS00479">
    <property type="entry name" value="ZF_DAG_PE_1"/>
    <property type="match status" value="1"/>
</dbReference>
<feature type="region of interest" description="Disordered" evidence="8">
    <location>
        <begin position="208"/>
        <end position="284"/>
    </location>
</feature>
<dbReference type="PROSITE" id="PS50106">
    <property type="entry name" value="PDZ"/>
    <property type="match status" value="1"/>
</dbReference>
<dbReference type="InterPro" id="IPR011993">
    <property type="entry name" value="PH-like_dom_sf"/>
</dbReference>
<feature type="region of interest" description="Disordered" evidence="8">
    <location>
        <begin position="1183"/>
        <end position="1254"/>
    </location>
</feature>
<dbReference type="SUPFAM" id="SSF57889">
    <property type="entry name" value="Cysteine-rich domain"/>
    <property type="match status" value="1"/>
</dbReference>
<evidence type="ECO:0000256" key="6">
    <source>
        <dbReference type="ARBA" id="ARBA00022833"/>
    </source>
</evidence>
<dbReference type="Gene3D" id="2.30.42.10">
    <property type="match status" value="1"/>
</dbReference>
<dbReference type="Gene3D" id="3.30.60.20">
    <property type="match status" value="1"/>
</dbReference>